<dbReference type="EMBL" id="JAOYFB010000010">
    <property type="protein sequence ID" value="KAK4017599.1"/>
    <property type="molecule type" value="Genomic_DNA"/>
</dbReference>
<dbReference type="Proteomes" id="UP001234178">
    <property type="component" value="Unassembled WGS sequence"/>
</dbReference>
<gene>
    <name evidence="2" type="ORF">OUZ56_033233</name>
</gene>
<reference evidence="2 3" key="1">
    <citation type="journal article" date="2023" name="Nucleic Acids Res.">
        <title>The hologenome of Daphnia magna reveals possible DNA methylation and microbiome-mediated evolution of the host genome.</title>
        <authorList>
            <person name="Chaturvedi A."/>
            <person name="Li X."/>
            <person name="Dhandapani V."/>
            <person name="Marshall H."/>
            <person name="Kissane S."/>
            <person name="Cuenca-Cambronero M."/>
            <person name="Asole G."/>
            <person name="Calvet F."/>
            <person name="Ruiz-Romero M."/>
            <person name="Marangio P."/>
            <person name="Guigo R."/>
            <person name="Rago D."/>
            <person name="Mirbahai L."/>
            <person name="Eastwood N."/>
            <person name="Colbourne J.K."/>
            <person name="Zhou J."/>
            <person name="Mallon E."/>
            <person name="Orsini L."/>
        </authorList>
    </citation>
    <scope>NUCLEOTIDE SEQUENCE [LARGE SCALE GENOMIC DNA]</scope>
    <source>
        <strain evidence="2">LRV0_1</strain>
    </source>
</reference>
<evidence type="ECO:0000256" key="1">
    <source>
        <dbReference type="SAM" id="MobiDB-lite"/>
    </source>
</evidence>
<sequence>MTILKYLTSTVEGRLSMGEKDGGFGTTGIRADGDFHVVCDTVPDLPTGTVPQHNRLAESNAAERQDYLGINTIKHDPPLDNPSDFENRFRKSITTQTTDISENYIGPNIENQDDATSADNADTDTPFDKNFPIEEIENVVRTHSKH</sequence>
<accession>A0ABQ9ZXG5</accession>
<comment type="caution">
    <text evidence="2">The sequence shown here is derived from an EMBL/GenBank/DDBJ whole genome shotgun (WGS) entry which is preliminary data.</text>
</comment>
<evidence type="ECO:0000313" key="3">
    <source>
        <dbReference type="Proteomes" id="UP001234178"/>
    </source>
</evidence>
<protein>
    <submittedName>
        <fullName evidence="2">Uncharacterized protein</fullName>
    </submittedName>
</protein>
<feature type="compositionally biased region" description="Low complexity" evidence="1">
    <location>
        <begin position="114"/>
        <end position="124"/>
    </location>
</feature>
<evidence type="ECO:0000313" key="2">
    <source>
        <dbReference type="EMBL" id="KAK4017599.1"/>
    </source>
</evidence>
<keyword evidence="3" id="KW-1185">Reference proteome</keyword>
<name>A0ABQ9ZXG5_9CRUS</name>
<proteinExistence type="predicted"/>
<organism evidence="2 3">
    <name type="scientific">Daphnia magna</name>
    <dbReference type="NCBI Taxonomy" id="35525"/>
    <lineage>
        <taxon>Eukaryota</taxon>
        <taxon>Metazoa</taxon>
        <taxon>Ecdysozoa</taxon>
        <taxon>Arthropoda</taxon>
        <taxon>Crustacea</taxon>
        <taxon>Branchiopoda</taxon>
        <taxon>Diplostraca</taxon>
        <taxon>Cladocera</taxon>
        <taxon>Anomopoda</taxon>
        <taxon>Daphniidae</taxon>
        <taxon>Daphnia</taxon>
    </lineage>
</organism>
<feature type="region of interest" description="Disordered" evidence="1">
    <location>
        <begin position="96"/>
        <end position="131"/>
    </location>
</feature>